<sequence length="334" mass="37048">MSDQAPSKSKGKGKARVDFVDLALDVDVDVDGLSSASSSATVRAQLPSPVSPPRNADTRLPTTPTPSRLGLGLGLGAAPSPRTPLARAPSTFRPSHLSSTPSSSKPSPSQSCKRKATKQTVIDSFFPTKKPKLETLPAALTPEGKKALRDEEKRAQAEGKRLAKELDREEREAQKAAKKAILDAARAVKAEERRVKKEARDAETARKREVRRWKAWVLRHKDSYADFVIPEGENMYQNHVNFNGTDGTGLTRPEMQCLPHCKVKNPNEPPGQPPGDEYKPMRMFRKEDVRRLKYRKEAVLNGVAQDDEARLLREGERLFKLRKEKEEGDRGADG</sequence>
<reference evidence="2 3" key="1">
    <citation type="submission" date="2020-01" db="EMBL/GenBank/DDBJ databases">
        <authorList>
            <consortium name="DOE Joint Genome Institute"/>
            <person name="Haridas S."/>
            <person name="Albert R."/>
            <person name="Binder M."/>
            <person name="Bloem J."/>
            <person name="Labutti K."/>
            <person name="Salamov A."/>
            <person name="Andreopoulos B."/>
            <person name="Baker S.E."/>
            <person name="Barry K."/>
            <person name="Bills G."/>
            <person name="Bluhm B.H."/>
            <person name="Cannon C."/>
            <person name="Castanera R."/>
            <person name="Culley D.E."/>
            <person name="Daum C."/>
            <person name="Ezra D."/>
            <person name="Gonzalez J.B."/>
            <person name="Henrissat B."/>
            <person name="Kuo A."/>
            <person name="Liang C."/>
            <person name="Lipzen A."/>
            <person name="Lutzoni F."/>
            <person name="Magnuson J."/>
            <person name="Mondo S."/>
            <person name="Nolan M."/>
            <person name="Ohm R."/>
            <person name="Pangilinan J."/>
            <person name="Park H.-J.H."/>
            <person name="Ramirez L."/>
            <person name="Alfaro M."/>
            <person name="Sun H."/>
            <person name="Tritt A."/>
            <person name="Yoshinaga Y."/>
            <person name="Zwiers L.-H.L."/>
            <person name="Turgeon B.G."/>
            <person name="Goodwin S.B."/>
            <person name="Spatafora J.W."/>
            <person name="Crous P.W."/>
            <person name="Grigoriev I.V."/>
        </authorList>
    </citation>
    <scope>NUCLEOTIDE SEQUENCE [LARGE SCALE GENOMIC DNA]</scope>
    <source>
        <strain evidence="2 3">CBS 611.86</strain>
    </source>
</reference>
<evidence type="ECO:0000313" key="2">
    <source>
        <dbReference type="EMBL" id="KAF2865933.1"/>
    </source>
</evidence>
<feature type="region of interest" description="Disordered" evidence="1">
    <location>
        <begin position="34"/>
        <end position="173"/>
    </location>
</feature>
<dbReference type="Proteomes" id="UP000481861">
    <property type="component" value="Unassembled WGS sequence"/>
</dbReference>
<keyword evidence="3" id="KW-1185">Reference proteome</keyword>
<protein>
    <submittedName>
        <fullName evidence="2">Uncharacterized protein</fullName>
    </submittedName>
</protein>
<evidence type="ECO:0000313" key="3">
    <source>
        <dbReference type="Proteomes" id="UP000481861"/>
    </source>
</evidence>
<gene>
    <name evidence="2" type="ORF">BDV95DRAFT_242740</name>
</gene>
<organism evidence="2 3">
    <name type="scientific">Massariosphaeria phaeospora</name>
    <dbReference type="NCBI Taxonomy" id="100035"/>
    <lineage>
        <taxon>Eukaryota</taxon>
        <taxon>Fungi</taxon>
        <taxon>Dikarya</taxon>
        <taxon>Ascomycota</taxon>
        <taxon>Pezizomycotina</taxon>
        <taxon>Dothideomycetes</taxon>
        <taxon>Pleosporomycetidae</taxon>
        <taxon>Pleosporales</taxon>
        <taxon>Pleosporales incertae sedis</taxon>
        <taxon>Massariosphaeria</taxon>
    </lineage>
</organism>
<dbReference type="OrthoDB" id="3799195at2759"/>
<feature type="compositionally biased region" description="Low complexity" evidence="1">
    <location>
        <begin position="58"/>
        <end position="80"/>
    </location>
</feature>
<feature type="compositionally biased region" description="Basic and acidic residues" evidence="1">
    <location>
        <begin position="143"/>
        <end position="173"/>
    </location>
</feature>
<accession>A0A7C8I3E0</accession>
<dbReference type="EMBL" id="JAADJZ010000030">
    <property type="protein sequence ID" value="KAF2865933.1"/>
    <property type="molecule type" value="Genomic_DNA"/>
</dbReference>
<name>A0A7C8I3E0_9PLEO</name>
<comment type="caution">
    <text evidence="2">The sequence shown here is derived from an EMBL/GenBank/DDBJ whole genome shotgun (WGS) entry which is preliminary data.</text>
</comment>
<proteinExistence type="predicted"/>
<evidence type="ECO:0000256" key="1">
    <source>
        <dbReference type="SAM" id="MobiDB-lite"/>
    </source>
</evidence>
<dbReference type="AlphaFoldDB" id="A0A7C8I3E0"/>
<feature type="compositionally biased region" description="Low complexity" evidence="1">
    <location>
        <begin position="94"/>
        <end position="111"/>
    </location>
</feature>